<evidence type="ECO:0000256" key="1">
    <source>
        <dbReference type="SAM" id="MobiDB-lite"/>
    </source>
</evidence>
<reference evidence="2 3" key="1">
    <citation type="submission" date="2016-07" db="EMBL/GenBank/DDBJ databases">
        <title>Pervasive Adenine N6-methylation of Active Genes in Fungi.</title>
        <authorList>
            <consortium name="DOE Joint Genome Institute"/>
            <person name="Mondo S.J."/>
            <person name="Dannebaum R.O."/>
            <person name="Kuo R.C."/>
            <person name="Labutti K."/>
            <person name="Haridas S."/>
            <person name="Kuo A."/>
            <person name="Salamov A."/>
            <person name="Ahrendt S.R."/>
            <person name="Lipzen A."/>
            <person name="Sullivan W."/>
            <person name="Andreopoulos W.B."/>
            <person name="Clum A."/>
            <person name="Lindquist E."/>
            <person name="Daum C."/>
            <person name="Ramamoorthy G.K."/>
            <person name="Gryganskyi A."/>
            <person name="Culley D."/>
            <person name="Magnuson J.K."/>
            <person name="James T.Y."/>
            <person name="O'Malley M.A."/>
            <person name="Stajich J.E."/>
            <person name="Spatafora J.W."/>
            <person name="Visel A."/>
            <person name="Grigoriev I.V."/>
        </authorList>
    </citation>
    <scope>NUCLEOTIDE SEQUENCE [LARGE SCALE GENOMIC DNA]</scope>
    <source>
        <strain evidence="2 3">JEL800</strain>
    </source>
</reference>
<accession>A0A1Y2D0S1</accession>
<keyword evidence="3" id="KW-1185">Reference proteome</keyword>
<name>A0A1Y2D0S1_9FUNG</name>
<comment type="caution">
    <text evidence="2">The sequence shown here is derived from an EMBL/GenBank/DDBJ whole genome shotgun (WGS) entry which is preliminary data.</text>
</comment>
<dbReference type="Proteomes" id="UP000193642">
    <property type="component" value="Unassembled WGS sequence"/>
</dbReference>
<proteinExistence type="predicted"/>
<sequence length="318" mass="35396">MGNGATDICGHCIRCTKSINGKCDLLYKDDACKCDNTIPIDKDKVEGVQRLTELDLHWLSGTTELGIDDFQSLGLTVGDSTKLCIDCKEQLKELRKPPKRKRTADKEVQPGRVRTNPQPITGAPVGSDRDFDNQADYSDDEENYWSPMSIPVTLLPGIGQKPTVPSITIKITSRPTSLNEIIELIRVKAESSDSWKPFKNGLNGKTFSTGPVIEICVLSDLDELFAPFQRKPNGKLSCSLIVYEARGGKDADSRKKGRGSSINDNENVSNFVMKLRNKYPSNKILLESGTLELEFGHYDQWAFHLAERKVERDLGFSP</sequence>
<evidence type="ECO:0000313" key="3">
    <source>
        <dbReference type="Proteomes" id="UP000193642"/>
    </source>
</evidence>
<evidence type="ECO:0000313" key="2">
    <source>
        <dbReference type="EMBL" id="ORY52893.1"/>
    </source>
</evidence>
<protein>
    <submittedName>
        <fullName evidence="2">Uncharacterized protein</fullName>
    </submittedName>
</protein>
<dbReference type="EMBL" id="MCGO01000002">
    <property type="protein sequence ID" value="ORY52893.1"/>
    <property type="molecule type" value="Genomic_DNA"/>
</dbReference>
<feature type="region of interest" description="Disordered" evidence="1">
    <location>
        <begin position="95"/>
        <end position="142"/>
    </location>
</feature>
<gene>
    <name evidence="2" type="ORF">BCR33DRAFT_732733</name>
</gene>
<organism evidence="2 3">
    <name type="scientific">Rhizoclosmatium globosum</name>
    <dbReference type="NCBI Taxonomy" id="329046"/>
    <lineage>
        <taxon>Eukaryota</taxon>
        <taxon>Fungi</taxon>
        <taxon>Fungi incertae sedis</taxon>
        <taxon>Chytridiomycota</taxon>
        <taxon>Chytridiomycota incertae sedis</taxon>
        <taxon>Chytridiomycetes</taxon>
        <taxon>Chytridiales</taxon>
        <taxon>Chytriomycetaceae</taxon>
        <taxon>Rhizoclosmatium</taxon>
    </lineage>
</organism>
<dbReference type="AlphaFoldDB" id="A0A1Y2D0S1"/>